<dbReference type="InterPro" id="IPR008257">
    <property type="entry name" value="Pept_M19"/>
</dbReference>
<comment type="catalytic activity">
    <reaction evidence="1">
        <text>an L-aminoacyl-L-amino acid + H2O = 2 an L-alpha-amino acid</text>
        <dbReference type="Rhea" id="RHEA:48940"/>
        <dbReference type="ChEBI" id="CHEBI:15377"/>
        <dbReference type="ChEBI" id="CHEBI:59869"/>
        <dbReference type="ChEBI" id="CHEBI:77460"/>
        <dbReference type="EC" id="3.4.13.19"/>
    </reaction>
</comment>
<dbReference type="HOGENOM" id="CLU_031404_4_0_1"/>
<dbReference type="Gene3D" id="3.20.20.140">
    <property type="entry name" value="Metal-dependent hydrolases"/>
    <property type="match status" value="1"/>
</dbReference>
<comment type="similarity">
    <text evidence="1">Belongs to the metallo-dependent hydrolases superfamily. Peptidase M19 family.</text>
</comment>
<name>A0A0C3PAB2_PISTI</name>
<reference evidence="4" key="2">
    <citation type="submission" date="2015-01" db="EMBL/GenBank/DDBJ databases">
        <title>Evolutionary Origins and Diversification of the Mycorrhizal Mutualists.</title>
        <authorList>
            <consortium name="DOE Joint Genome Institute"/>
            <consortium name="Mycorrhizal Genomics Consortium"/>
            <person name="Kohler A."/>
            <person name="Kuo A."/>
            <person name="Nagy L.G."/>
            <person name="Floudas D."/>
            <person name="Copeland A."/>
            <person name="Barry K.W."/>
            <person name="Cichocki N."/>
            <person name="Veneault-Fourrey C."/>
            <person name="LaButti K."/>
            <person name="Lindquist E.A."/>
            <person name="Lipzen A."/>
            <person name="Lundell T."/>
            <person name="Morin E."/>
            <person name="Murat C."/>
            <person name="Riley R."/>
            <person name="Ohm R."/>
            <person name="Sun H."/>
            <person name="Tunlid A."/>
            <person name="Henrissat B."/>
            <person name="Grigoriev I.V."/>
            <person name="Hibbett D.S."/>
            <person name="Martin F."/>
        </authorList>
    </citation>
    <scope>NUCLEOTIDE SEQUENCE [LARGE SCALE GENOMIC DNA]</scope>
    <source>
        <strain evidence="4">Marx 270</strain>
    </source>
</reference>
<dbReference type="PROSITE" id="PS00869">
    <property type="entry name" value="RENAL_DIPEPTIDASE_1"/>
    <property type="match status" value="1"/>
</dbReference>
<reference evidence="3 4" key="1">
    <citation type="submission" date="2014-04" db="EMBL/GenBank/DDBJ databases">
        <authorList>
            <consortium name="DOE Joint Genome Institute"/>
            <person name="Kuo A."/>
            <person name="Kohler A."/>
            <person name="Costa M.D."/>
            <person name="Nagy L.G."/>
            <person name="Floudas D."/>
            <person name="Copeland A."/>
            <person name="Barry K.W."/>
            <person name="Cichocki N."/>
            <person name="Veneault-Fourrey C."/>
            <person name="LaButti K."/>
            <person name="Lindquist E.A."/>
            <person name="Lipzen A."/>
            <person name="Lundell T."/>
            <person name="Morin E."/>
            <person name="Murat C."/>
            <person name="Sun H."/>
            <person name="Tunlid A."/>
            <person name="Henrissat B."/>
            <person name="Grigoriev I.V."/>
            <person name="Hibbett D.S."/>
            <person name="Martin F."/>
            <person name="Nordberg H.P."/>
            <person name="Cantor M.N."/>
            <person name="Hua S.X."/>
        </authorList>
    </citation>
    <scope>NUCLEOTIDE SEQUENCE [LARGE SCALE GENOMIC DNA]</scope>
    <source>
        <strain evidence="3 4">Marx 270</strain>
    </source>
</reference>
<dbReference type="PANTHER" id="PTHR10443">
    <property type="entry name" value="MICROSOMAL DIPEPTIDASE"/>
    <property type="match status" value="1"/>
</dbReference>
<keyword evidence="1" id="KW-0645">Protease</keyword>
<dbReference type="EC" id="3.4.13.19" evidence="1"/>
<keyword evidence="4" id="KW-1185">Reference proteome</keyword>
<dbReference type="STRING" id="870435.A0A0C3PAB2"/>
<keyword evidence="2" id="KW-0812">Transmembrane</keyword>
<dbReference type="GO" id="GO:0070573">
    <property type="term" value="F:metallodipeptidase activity"/>
    <property type="evidence" value="ECO:0007669"/>
    <property type="project" value="InterPro"/>
</dbReference>
<keyword evidence="1" id="KW-0224">Dipeptidase</keyword>
<dbReference type="InterPro" id="IPR000180">
    <property type="entry name" value="Dipep_AS"/>
</dbReference>
<proteinExistence type="inferred from homology"/>
<dbReference type="AlphaFoldDB" id="A0A0C3PAB2"/>
<dbReference type="GO" id="GO:0046872">
    <property type="term" value="F:metal ion binding"/>
    <property type="evidence" value="ECO:0007669"/>
    <property type="project" value="UniProtKB-UniRule"/>
</dbReference>
<dbReference type="CDD" id="cd01301">
    <property type="entry name" value="rDP_like"/>
    <property type="match status" value="1"/>
</dbReference>
<accession>A0A0C3PAB2</accession>
<dbReference type="Pfam" id="PF01244">
    <property type="entry name" value="Peptidase_M19"/>
    <property type="match status" value="1"/>
</dbReference>
<evidence type="ECO:0000256" key="2">
    <source>
        <dbReference type="SAM" id="Phobius"/>
    </source>
</evidence>
<evidence type="ECO:0000256" key="1">
    <source>
        <dbReference type="RuleBase" id="RU341113"/>
    </source>
</evidence>
<evidence type="ECO:0000313" key="4">
    <source>
        <dbReference type="Proteomes" id="UP000054217"/>
    </source>
</evidence>
<dbReference type="InParanoid" id="A0A0C3PAB2"/>
<sequence>MSGEAEPLIHGNSSEQRNYAHDDAEHEAAQQQSRALRVRTIVWSLLGLLFIVGIVIGLVGPDYYADHGWSGALPKDPDLAARRLLDMAPVIDGHIDLPMVARYGWRNNVSAIPLHDKMPMHVDIPRLREGRVGGFFWSTYVPCAGSSAEGKKFLNATWRVRDTMEQIDVAKGLIMKYPETFQYAVSSADVKDSIFQRKIASLLGVEGAHQLGNSIAVLRQYYDLGVRYVTLTHVCHNAFADSCGYIDMISPLHHGLSPLGFKLVEEMNRIGMLVDLSHTSDMTATQVIMHSKAPVMWSHSSARAVHNVARNVPDEVLRMIGTGEGQKDGIVMVNFSPAFVAPEGEADVERVADHVEHIARVVSKKHVGIGSDFDGIMDTPKGLEDVSKYPNLVAELFRRGWNKYELAGLTGGNFLRIFAAVEDVAHKLQSEGALPVYDVYEEREDMPSRRVGEAL</sequence>
<keyword evidence="2" id="KW-0472">Membrane</keyword>
<dbReference type="GO" id="GO:0006508">
    <property type="term" value="P:proteolysis"/>
    <property type="evidence" value="ECO:0007669"/>
    <property type="project" value="UniProtKB-KW"/>
</dbReference>
<protein>
    <recommendedName>
        <fullName evidence="1">Dipeptidase</fullName>
        <ecNumber evidence="1">3.4.13.19</ecNumber>
    </recommendedName>
</protein>
<keyword evidence="1" id="KW-0479">Metal-binding</keyword>
<keyword evidence="1" id="KW-0378">Hydrolase</keyword>
<dbReference type="SUPFAM" id="SSF51556">
    <property type="entry name" value="Metallo-dependent hydrolases"/>
    <property type="match status" value="1"/>
</dbReference>
<dbReference type="InterPro" id="IPR032466">
    <property type="entry name" value="Metal_Hydrolase"/>
</dbReference>
<dbReference type="Proteomes" id="UP000054217">
    <property type="component" value="Unassembled WGS sequence"/>
</dbReference>
<keyword evidence="1" id="KW-0862">Zinc</keyword>
<dbReference type="PANTHER" id="PTHR10443:SF12">
    <property type="entry name" value="DIPEPTIDASE"/>
    <property type="match status" value="1"/>
</dbReference>
<gene>
    <name evidence="3" type="ORF">M404DRAFT_1000652</name>
</gene>
<organism evidence="3 4">
    <name type="scientific">Pisolithus tinctorius Marx 270</name>
    <dbReference type="NCBI Taxonomy" id="870435"/>
    <lineage>
        <taxon>Eukaryota</taxon>
        <taxon>Fungi</taxon>
        <taxon>Dikarya</taxon>
        <taxon>Basidiomycota</taxon>
        <taxon>Agaricomycotina</taxon>
        <taxon>Agaricomycetes</taxon>
        <taxon>Agaricomycetidae</taxon>
        <taxon>Boletales</taxon>
        <taxon>Sclerodermatineae</taxon>
        <taxon>Pisolithaceae</taxon>
        <taxon>Pisolithus</taxon>
    </lineage>
</organism>
<dbReference type="EMBL" id="KN831971">
    <property type="protein sequence ID" value="KIO04524.1"/>
    <property type="molecule type" value="Genomic_DNA"/>
</dbReference>
<feature type="transmembrane region" description="Helical" evidence="2">
    <location>
        <begin position="41"/>
        <end position="60"/>
    </location>
</feature>
<comment type="cofactor">
    <cofactor evidence="1">
        <name>Zn(2+)</name>
        <dbReference type="ChEBI" id="CHEBI:29105"/>
    </cofactor>
</comment>
<keyword evidence="2" id="KW-1133">Transmembrane helix</keyword>
<evidence type="ECO:0000313" key="3">
    <source>
        <dbReference type="EMBL" id="KIO04524.1"/>
    </source>
</evidence>
<dbReference type="PROSITE" id="PS51365">
    <property type="entry name" value="RENAL_DIPEPTIDASE_2"/>
    <property type="match status" value="1"/>
</dbReference>
<dbReference type="OrthoDB" id="445695at2759"/>
<keyword evidence="1" id="KW-0482">Metalloprotease</keyword>